<reference evidence="3 4" key="1">
    <citation type="submission" date="2009-06" db="EMBL/GenBank/DDBJ databases">
        <title>Complete sequence of Thermotogales bacterium TBF 19.5.1.</title>
        <authorList>
            <consortium name="US DOE Joint Genome Institute"/>
            <person name="Lucas S."/>
            <person name="Copeland A."/>
            <person name="Lapidus A."/>
            <person name="Glavina del Rio T."/>
            <person name="Tice H."/>
            <person name="Bruce D."/>
            <person name="Goodwin L."/>
            <person name="Pitluck S."/>
            <person name="Chertkov O."/>
            <person name="Brettin T."/>
            <person name="Detter J.C."/>
            <person name="Han C."/>
            <person name="Schmutz J."/>
            <person name="Larimer F."/>
            <person name="Land M."/>
            <person name="Hauser L."/>
            <person name="Kyrpides N."/>
            <person name="Ovchinnikova G."/>
            <person name="Noll K."/>
        </authorList>
    </citation>
    <scope>NUCLEOTIDE SEQUENCE [LARGE SCALE GENOMIC DNA]</scope>
    <source>
        <strain evidence="4">ATCC BAA-1733 / DSM 21960 / TBF 19.5.1</strain>
    </source>
</reference>
<dbReference type="EMBL" id="CP001634">
    <property type="protein sequence ID" value="ACR79543.1"/>
    <property type="molecule type" value="Genomic_DNA"/>
</dbReference>
<keyword evidence="2" id="KW-0732">Signal</keyword>
<accession>C5CGA2</accession>
<gene>
    <name evidence="3" type="ordered locus">Kole_0833</name>
</gene>
<reference evidence="3 4" key="2">
    <citation type="journal article" date="2011" name="J. Bacteriol.">
        <title>Genome Sequence of Kosmotoga olearia Strain TBF 19.5.1, a Thermophilic Bacterium with a Wide Growth Temperature Range, Isolated from the Troll B Oil Platform in the North Sea.</title>
        <authorList>
            <person name="Swithers K.S."/>
            <person name="Dipippo J.L."/>
            <person name="Bruce D.C."/>
            <person name="Detter C."/>
            <person name="Tapia R."/>
            <person name="Han S."/>
            <person name="Goodwin L.A."/>
            <person name="Han J."/>
            <person name="Woyke T."/>
            <person name="Pitluck S."/>
            <person name="Pennacchio L."/>
            <person name="Nolan M."/>
            <person name="Mikhailova N."/>
            <person name="Land M.L."/>
            <person name="Nesbo C.L."/>
            <person name="Gogarten J.P."/>
            <person name="Noll K.M."/>
        </authorList>
    </citation>
    <scope>NUCLEOTIDE SEQUENCE [LARGE SCALE GENOMIC DNA]</scope>
    <source>
        <strain evidence="4">ATCC BAA-1733 / DSM 21960 / TBF 19.5.1</strain>
    </source>
</reference>
<name>C5CGA2_KOSOT</name>
<organism evidence="3 4">
    <name type="scientific">Kosmotoga olearia (strain ATCC BAA-1733 / DSM 21960 / TBF 19.5.1)</name>
    <dbReference type="NCBI Taxonomy" id="521045"/>
    <lineage>
        <taxon>Bacteria</taxon>
        <taxon>Thermotogati</taxon>
        <taxon>Thermotogota</taxon>
        <taxon>Thermotogae</taxon>
        <taxon>Kosmotogales</taxon>
        <taxon>Kosmotogaceae</taxon>
        <taxon>Kosmotoga</taxon>
    </lineage>
</organism>
<feature type="signal peptide" evidence="2">
    <location>
        <begin position="1"/>
        <end position="19"/>
    </location>
</feature>
<evidence type="ECO:0000313" key="4">
    <source>
        <dbReference type="Proteomes" id="UP000002382"/>
    </source>
</evidence>
<proteinExistence type="predicted"/>
<keyword evidence="1" id="KW-0472">Membrane</keyword>
<evidence type="ECO:0000256" key="2">
    <source>
        <dbReference type="SAM" id="SignalP"/>
    </source>
</evidence>
<feature type="transmembrane region" description="Helical" evidence="1">
    <location>
        <begin position="98"/>
        <end position="116"/>
    </location>
</feature>
<keyword evidence="1" id="KW-0812">Transmembrane</keyword>
<keyword evidence="4" id="KW-1185">Reference proteome</keyword>
<dbReference type="Proteomes" id="UP000002382">
    <property type="component" value="Chromosome"/>
</dbReference>
<feature type="chain" id="PRO_5002947079" evidence="2">
    <location>
        <begin position="20"/>
        <end position="117"/>
    </location>
</feature>
<keyword evidence="1" id="KW-1133">Transmembrane helix</keyword>
<feature type="transmembrane region" description="Helical" evidence="1">
    <location>
        <begin position="43"/>
        <end position="61"/>
    </location>
</feature>
<protein>
    <submittedName>
        <fullName evidence="3">Uncharacterized protein</fullName>
    </submittedName>
</protein>
<dbReference type="STRING" id="521045.Kole_0833"/>
<sequence length="117" mass="12806">MKQFVAFLVIFGLATAAFAGIASVADAERLAKKHAKEDVRVVGTVFLGMCFPILTPVVTLTKTFSVPAERLAVAQSFSDPNITSHYISTYKKIRKTTALFWGFVGTIIDVILVFLSY</sequence>
<dbReference type="AlphaFoldDB" id="C5CGA2"/>
<evidence type="ECO:0000313" key="3">
    <source>
        <dbReference type="EMBL" id="ACR79543.1"/>
    </source>
</evidence>
<dbReference type="KEGG" id="kol:Kole_0833"/>
<dbReference type="HOGENOM" id="CLU_2081725_0_0_0"/>
<dbReference type="RefSeq" id="WP_015868205.1">
    <property type="nucleotide sequence ID" value="NC_012785.1"/>
</dbReference>
<evidence type="ECO:0000256" key="1">
    <source>
        <dbReference type="SAM" id="Phobius"/>
    </source>
</evidence>